<dbReference type="InterPro" id="IPR010914">
    <property type="entry name" value="RsgA_GTPase_dom"/>
</dbReference>
<evidence type="ECO:0000313" key="6">
    <source>
        <dbReference type="EMBL" id="PSI02549.1"/>
    </source>
</evidence>
<evidence type="ECO:0000256" key="1">
    <source>
        <dbReference type="ARBA" id="ARBA00022741"/>
    </source>
</evidence>
<feature type="binding site" evidence="3">
    <location>
        <begin position="114"/>
        <end position="117"/>
    </location>
    <ligand>
        <name>GTP</name>
        <dbReference type="ChEBI" id="CHEBI:37565"/>
    </ligand>
</feature>
<dbReference type="STRING" id="1910958.BTM30_04325"/>
<dbReference type="InterPro" id="IPR030378">
    <property type="entry name" value="G_CP_dom"/>
</dbReference>
<keyword evidence="3" id="KW-0699">rRNA-binding</keyword>
<keyword evidence="3" id="KW-0690">Ribosome biogenesis</keyword>
<keyword evidence="3" id="KW-0378">Hydrolase</keyword>
<keyword evidence="3" id="KW-0862">Zinc</keyword>
<dbReference type="Pfam" id="PF03193">
    <property type="entry name" value="RsgA_GTPase"/>
    <property type="match status" value="1"/>
</dbReference>
<comment type="subunit">
    <text evidence="3">Monomer. Associates with 30S ribosomal subunit, binds 16S rRNA.</text>
</comment>
<feature type="binding site" evidence="3">
    <location>
        <position position="249"/>
    </location>
    <ligand>
        <name>Zn(2+)</name>
        <dbReference type="ChEBI" id="CHEBI:29105"/>
    </ligand>
</feature>
<name>A0A2P7EHB0_9SYNE</name>
<feature type="domain" description="CP-type G" evidence="5">
    <location>
        <begin position="65"/>
        <end position="223"/>
    </location>
</feature>
<comment type="caution">
    <text evidence="6">The sequence shown here is derived from an EMBL/GenBank/DDBJ whole genome shotgun (WGS) entry which is preliminary data.</text>
</comment>
<keyword evidence="2 3" id="KW-0342">GTP-binding</keyword>
<dbReference type="GO" id="GO:0042274">
    <property type="term" value="P:ribosomal small subunit biogenesis"/>
    <property type="evidence" value="ECO:0007669"/>
    <property type="project" value="UniProtKB-UniRule"/>
</dbReference>
<keyword evidence="3" id="KW-0694">RNA-binding</keyword>
<dbReference type="GO" id="GO:0003924">
    <property type="term" value="F:GTPase activity"/>
    <property type="evidence" value="ECO:0007669"/>
    <property type="project" value="UniProtKB-UniRule"/>
</dbReference>
<sequence length="282" mass="30944">MALEANFCRVKLQQPGPAGQQILLCTRRSRLAHQGEQVMVGDWVGLDGVDWLDGRAAIAALEPRSSSLQRPALANADRVVVVVALAQPSLDAQGLSRFLLSAEATGLEVLPVLSKADLVSSEQCLEWLERLRSWGYEPHSIAHGNVQALEGLRLRLCPGISVLCGPSGVGKTSLLNALLPDLQLRTAAVSGKLQRGRHTTRHVELFPLAPNALLADTPGFNRPELPPNPGEFASLFPEIRQQLRAGRRCRFNDCRHLQEPGCGLERSWERYGLYQSLMQDQL</sequence>
<feature type="binding site" evidence="3">
    <location>
        <position position="262"/>
    </location>
    <ligand>
        <name>Zn(2+)</name>
        <dbReference type="ChEBI" id="CHEBI:29105"/>
    </ligand>
</feature>
<dbReference type="AlphaFoldDB" id="A0A2P7EHB0"/>
<dbReference type="GO" id="GO:0005737">
    <property type="term" value="C:cytoplasm"/>
    <property type="evidence" value="ECO:0007669"/>
    <property type="project" value="UniProtKB-SubCell"/>
</dbReference>
<dbReference type="PANTHER" id="PTHR32120">
    <property type="entry name" value="SMALL RIBOSOMAL SUBUNIT BIOGENESIS GTPASE RSGA"/>
    <property type="match status" value="1"/>
</dbReference>
<dbReference type="InterPro" id="IPR004881">
    <property type="entry name" value="Ribosome_biogen_GTPase_RsgA"/>
</dbReference>
<dbReference type="InterPro" id="IPR027417">
    <property type="entry name" value="P-loop_NTPase"/>
</dbReference>
<keyword evidence="7" id="KW-1185">Reference proteome</keyword>
<dbReference type="EMBL" id="PXVC01000005">
    <property type="protein sequence ID" value="PSI02549.1"/>
    <property type="molecule type" value="Genomic_DNA"/>
</dbReference>
<feature type="domain" description="EngC GTPase" evidence="4">
    <location>
        <begin position="74"/>
        <end position="221"/>
    </location>
</feature>
<feature type="binding site" evidence="3">
    <location>
        <position position="254"/>
    </location>
    <ligand>
        <name>Zn(2+)</name>
        <dbReference type="ChEBI" id="CHEBI:29105"/>
    </ligand>
</feature>
<keyword evidence="1 3" id="KW-0547">Nucleotide-binding</keyword>
<dbReference type="HAMAP" id="MF_01820">
    <property type="entry name" value="GTPase_RsgA"/>
    <property type="match status" value="1"/>
</dbReference>
<dbReference type="CDD" id="cd01854">
    <property type="entry name" value="YjeQ_EngC"/>
    <property type="match status" value="1"/>
</dbReference>
<gene>
    <name evidence="3 6" type="primary">rsgA</name>
    <name evidence="6" type="ORF">C7K08_02435</name>
</gene>
<dbReference type="Proteomes" id="UP000240206">
    <property type="component" value="Unassembled WGS sequence"/>
</dbReference>
<dbReference type="GO" id="GO:0046872">
    <property type="term" value="F:metal ion binding"/>
    <property type="evidence" value="ECO:0007669"/>
    <property type="project" value="UniProtKB-KW"/>
</dbReference>
<feature type="binding site" evidence="3">
    <location>
        <begin position="165"/>
        <end position="173"/>
    </location>
    <ligand>
        <name>GTP</name>
        <dbReference type="ChEBI" id="CHEBI:37565"/>
    </ligand>
</feature>
<accession>A0A2P7EHB0</accession>
<comment type="cofactor">
    <cofactor evidence="3">
        <name>Zn(2+)</name>
        <dbReference type="ChEBI" id="CHEBI:29105"/>
    </cofactor>
    <text evidence="3">Binds 1 zinc ion per subunit.</text>
</comment>
<evidence type="ECO:0000256" key="3">
    <source>
        <dbReference type="HAMAP-Rule" id="MF_01820"/>
    </source>
</evidence>
<evidence type="ECO:0000256" key="2">
    <source>
        <dbReference type="ARBA" id="ARBA00023134"/>
    </source>
</evidence>
<evidence type="ECO:0000259" key="5">
    <source>
        <dbReference type="PROSITE" id="PS51721"/>
    </source>
</evidence>
<dbReference type="GO" id="GO:0005525">
    <property type="term" value="F:GTP binding"/>
    <property type="evidence" value="ECO:0007669"/>
    <property type="project" value="UniProtKB-UniRule"/>
</dbReference>
<dbReference type="NCBIfam" id="TIGR00157">
    <property type="entry name" value="ribosome small subunit-dependent GTPase A"/>
    <property type="match status" value="1"/>
</dbReference>
<reference evidence="7" key="1">
    <citation type="submission" date="2018-03" db="EMBL/GenBank/DDBJ databases">
        <title>Ecological and genomic features of two cosmopolitan and abundant freshwater picocyanobacteria.</title>
        <authorList>
            <person name="Cabello-Yeves P.J."/>
            <person name="Picazo A."/>
            <person name="Camacho A."/>
            <person name="Callieri C."/>
            <person name="Rosselli R."/>
            <person name="Roda-Garcia J."/>
            <person name="Coutinho F.H."/>
            <person name="Rodriguez-Valera F."/>
        </authorList>
    </citation>
    <scope>NUCLEOTIDE SEQUENCE [LARGE SCALE GENOMIC DNA]</scope>
    <source>
        <strain evidence="7">Tous</strain>
    </source>
</reference>
<evidence type="ECO:0000313" key="7">
    <source>
        <dbReference type="Proteomes" id="UP000240206"/>
    </source>
</evidence>
<keyword evidence="3" id="KW-0479">Metal-binding</keyword>
<dbReference type="EC" id="3.6.1.-" evidence="3"/>
<comment type="function">
    <text evidence="3">One of several proteins that assist in the late maturation steps of the functional core of the 30S ribosomal subunit. Helps release RbfA from mature subunits. May play a role in the assembly of ribosomal proteins into the subunit. Circularly permuted GTPase that catalyzes slow GTP hydrolysis, GTPase activity is stimulated by the 30S ribosomal subunit.</text>
</comment>
<proteinExistence type="inferred from homology"/>
<dbReference type="SUPFAM" id="SSF52540">
    <property type="entry name" value="P-loop containing nucleoside triphosphate hydrolases"/>
    <property type="match status" value="1"/>
</dbReference>
<dbReference type="PROSITE" id="PS51721">
    <property type="entry name" value="G_CP"/>
    <property type="match status" value="1"/>
</dbReference>
<protein>
    <recommendedName>
        <fullName evidence="3">Small ribosomal subunit biogenesis GTPase RsgA</fullName>
        <ecNumber evidence="3">3.6.1.-</ecNumber>
    </recommendedName>
</protein>
<dbReference type="GO" id="GO:0019843">
    <property type="term" value="F:rRNA binding"/>
    <property type="evidence" value="ECO:0007669"/>
    <property type="project" value="UniProtKB-KW"/>
</dbReference>
<evidence type="ECO:0000259" key="4">
    <source>
        <dbReference type="PROSITE" id="PS50936"/>
    </source>
</evidence>
<dbReference type="Gene3D" id="3.40.50.300">
    <property type="entry name" value="P-loop containing nucleotide triphosphate hydrolases"/>
    <property type="match status" value="1"/>
</dbReference>
<comment type="similarity">
    <text evidence="3">Belongs to the TRAFAC class YlqF/YawG GTPase family. RsgA subfamily.</text>
</comment>
<organism evidence="6 7">
    <name type="scientific">Synechococcus lacustris str. Tous</name>
    <dbReference type="NCBI Taxonomy" id="1910958"/>
    <lineage>
        <taxon>Bacteria</taxon>
        <taxon>Bacillati</taxon>
        <taxon>Cyanobacteriota</taxon>
        <taxon>Cyanophyceae</taxon>
        <taxon>Synechococcales</taxon>
        <taxon>Synechococcaceae</taxon>
        <taxon>Synechococcus</taxon>
    </lineage>
</organism>
<keyword evidence="3" id="KW-0963">Cytoplasm</keyword>
<dbReference type="PROSITE" id="PS50936">
    <property type="entry name" value="ENGC_GTPASE"/>
    <property type="match status" value="1"/>
</dbReference>
<feature type="binding site" evidence="3">
    <location>
        <position position="256"/>
    </location>
    <ligand>
        <name>Zn(2+)</name>
        <dbReference type="ChEBI" id="CHEBI:29105"/>
    </ligand>
</feature>
<dbReference type="Gene3D" id="1.10.40.50">
    <property type="entry name" value="Probable gtpase engc, domain 3"/>
    <property type="match status" value="1"/>
</dbReference>
<comment type="subcellular location">
    <subcellularLocation>
        <location evidence="3">Cytoplasm</location>
    </subcellularLocation>
</comment>
<dbReference type="PANTHER" id="PTHR32120:SF11">
    <property type="entry name" value="SMALL RIBOSOMAL SUBUNIT BIOGENESIS GTPASE RSGA 1, MITOCHONDRIAL-RELATED"/>
    <property type="match status" value="1"/>
</dbReference>